<name>A0A0G3HFT5_9CORY</name>
<evidence type="ECO:0000313" key="3">
    <source>
        <dbReference type="Proteomes" id="UP000035548"/>
    </source>
</evidence>
<reference evidence="2 3" key="1">
    <citation type="journal article" date="2015" name="Genome Announc.">
        <title>Virulence Factor Genes Detected in the Complete Genome Sequence of Corynebacterium uterequi DSM 45634, Isolated from the Uterus of a Maiden Mare.</title>
        <authorList>
            <person name="Ruckert C."/>
            <person name="Kriete M."/>
            <person name="Jaenicke S."/>
            <person name="Winkler A."/>
            <person name="Tauch A."/>
        </authorList>
    </citation>
    <scope>NUCLEOTIDE SEQUENCE [LARGE SCALE GENOMIC DNA]</scope>
    <source>
        <strain evidence="2 3">DSM 45634</strain>
    </source>
</reference>
<dbReference type="AlphaFoldDB" id="A0A0G3HFT5"/>
<dbReference type="Proteomes" id="UP000035548">
    <property type="component" value="Chromosome"/>
</dbReference>
<feature type="transmembrane region" description="Helical" evidence="1">
    <location>
        <begin position="111"/>
        <end position="131"/>
    </location>
</feature>
<feature type="transmembrane region" description="Helical" evidence="1">
    <location>
        <begin position="52"/>
        <end position="73"/>
    </location>
</feature>
<keyword evidence="1" id="KW-0472">Membrane</keyword>
<feature type="transmembrane region" description="Helical" evidence="1">
    <location>
        <begin position="25"/>
        <end position="46"/>
    </location>
</feature>
<dbReference type="RefSeq" id="WP_052844026.1">
    <property type="nucleotide sequence ID" value="NZ_CP011546.1"/>
</dbReference>
<feature type="transmembrane region" description="Helical" evidence="1">
    <location>
        <begin position="85"/>
        <end position="105"/>
    </location>
</feature>
<keyword evidence="3" id="KW-1185">Reference proteome</keyword>
<reference evidence="3" key="2">
    <citation type="submission" date="2015-05" db="EMBL/GenBank/DDBJ databases">
        <title>Complete genome sequence of Corynebacterium uterequi DSM 45634, isolated from the uterus of a maiden mare.</title>
        <authorList>
            <person name="Ruckert C."/>
            <person name="Albersmeier A."/>
            <person name="Winkler A."/>
            <person name="Tauch A."/>
        </authorList>
    </citation>
    <scope>NUCLEOTIDE SEQUENCE [LARGE SCALE GENOMIC DNA]</scope>
    <source>
        <strain evidence="3">DSM 45634</strain>
    </source>
</reference>
<keyword evidence="1" id="KW-0812">Transmembrane</keyword>
<dbReference type="STRING" id="1072256.CUTER_04060"/>
<proteinExistence type="predicted"/>
<dbReference type="EMBL" id="CP011546">
    <property type="protein sequence ID" value="AKK10818.1"/>
    <property type="molecule type" value="Genomic_DNA"/>
</dbReference>
<organism evidence="2 3">
    <name type="scientific">Corynebacterium uterequi</name>
    <dbReference type="NCBI Taxonomy" id="1072256"/>
    <lineage>
        <taxon>Bacteria</taxon>
        <taxon>Bacillati</taxon>
        <taxon>Actinomycetota</taxon>
        <taxon>Actinomycetes</taxon>
        <taxon>Mycobacteriales</taxon>
        <taxon>Corynebacteriaceae</taxon>
        <taxon>Corynebacterium</taxon>
    </lineage>
</organism>
<evidence type="ECO:0000256" key="1">
    <source>
        <dbReference type="SAM" id="Phobius"/>
    </source>
</evidence>
<keyword evidence="1" id="KW-1133">Transmembrane helix</keyword>
<dbReference type="OrthoDB" id="4410789at2"/>
<evidence type="ECO:0000313" key="2">
    <source>
        <dbReference type="EMBL" id="AKK10818.1"/>
    </source>
</evidence>
<dbReference type="KEGG" id="cut:CUTER_04060"/>
<sequence length="134" mass="14348">MAWRVRRHPASRSVVRDSFSRSEAVAALAWLAGFAAVAAVIEAFYLSASVRIMGADIALPWPLVAAPWFNAVLVKTAKLWSQRTVVALVPIVVWAAALGVAWQPAAALLTTWWPLAVLAALGVLGGLRPLVRGR</sequence>
<protein>
    <submittedName>
        <fullName evidence="2">Uncharacterized protein</fullName>
    </submittedName>
</protein>
<dbReference type="PATRIC" id="fig|1072256.5.peg.805"/>
<gene>
    <name evidence="2" type="ORF">CUTER_04060</name>
</gene>
<accession>A0A0G3HFT5</accession>